<keyword evidence="3" id="KW-0812">Transmembrane</keyword>
<evidence type="ECO:0000313" key="9">
    <source>
        <dbReference type="Proteomes" id="UP000285875"/>
    </source>
</evidence>
<gene>
    <name evidence="8" type="ORF">C0Z10_09005</name>
</gene>
<dbReference type="GO" id="GO:0015031">
    <property type="term" value="P:protein transport"/>
    <property type="evidence" value="ECO:0007669"/>
    <property type="project" value="InterPro"/>
</dbReference>
<dbReference type="KEGG" id="aji:C0Z10_09005"/>
<keyword evidence="4" id="KW-0653">Protein transport</keyword>
<dbReference type="Gene3D" id="1.20.5.3310">
    <property type="match status" value="1"/>
</dbReference>
<dbReference type="NCBIfam" id="NF002375">
    <property type="entry name" value="PRK01371.1-2"/>
    <property type="match status" value="1"/>
</dbReference>
<evidence type="ECO:0000256" key="4">
    <source>
        <dbReference type="ARBA" id="ARBA00022927"/>
    </source>
</evidence>
<keyword evidence="2" id="KW-0813">Transport</keyword>
<evidence type="ECO:0000256" key="2">
    <source>
        <dbReference type="ARBA" id="ARBA00022448"/>
    </source>
</evidence>
<dbReference type="AlphaFoldDB" id="A0A3Q9ULJ1"/>
<dbReference type="GO" id="GO:0016020">
    <property type="term" value="C:membrane"/>
    <property type="evidence" value="ECO:0007669"/>
    <property type="project" value="UniProtKB-ARBA"/>
</dbReference>
<dbReference type="NCBIfam" id="NF002377">
    <property type="entry name" value="PRK01371.1-4"/>
    <property type="match status" value="1"/>
</dbReference>
<dbReference type="Pfam" id="PF02416">
    <property type="entry name" value="TatA_B_E"/>
    <property type="match status" value="1"/>
</dbReference>
<dbReference type="RefSeq" id="WP_097799149.1">
    <property type="nucleotide sequence ID" value="NZ_CP025570.1"/>
</dbReference>
<organism evidence="8 9">
    <name type="scientific">Acidipropionibacterium jensenii</name>
    <dbReference type="NCBI Taxonomy" id="1749"/>
    <lineage>
        <taxon>Bacteria</taxon>
        <taxon>Bacillati</taxon>
        <taxon>Actinomycetota</taxon>
        <taxon>Actinomycetes</taxon>
        <taxon>Propionibacteriales</taxon>
        <taxon>Propionibacteriaceae</taxon>
        <taxon>Acidipropionibacterium</taxon>
    </lineage>
</organism>
<evidence type="ECO:0000256" key="5">
    <source>
        <dbReference type="ARBA" id="ARBA00022989"/>
    </source>
</evidence>
<proteinExistence type="predicted"/>
<name>A0A3Q9ULJ1_9ACTN</name>
<keyword evidence="7" id="KW-0472">Membrane</keyword>
<reference evidence="9" key="1">
    <citation type="submission" date="2017-12" db="EMBL/GenBank/DDBJ databases">
        <title>Whole genome sequencing of Acidipropionibacterium jensenii strains JS279 and JS280.</title>
        <authorList>
            <person name="Deptula P."/>
            <person name="Laine P."/>
            <person name="Smolander O.-P."/>
            <person name="Paulin L."/>
            <person name="Auvinen P."/>
            <person name="Varmanen P."/>
        </authorList>
    </citation>
    <scope>NUCLEOTIDE SEQUENCE [LARGE SCALE GENOMIC DNA]</scope>
    <source>
        <strain evidence="9">JS280</strain>
    </source>
</reference>
<dbReference type="GeneID" id="82883626"/>
<accession>A0A3Q9ULJ1</accession>
<keyword evidence="5" id="KW-1133">Transmembrane helix</keyword>
<evidence type="ECO:0000256" key="6">
    <source>
        <dbReference type="ARBA" id="ARBA00023010"/>
    </source>
</evidence>
<sequence length="141" mass="15402">MSMMSPTELAVLILIGVVMFGPDKVPDMARKAARVFHFLKNIANSTRDQLREDLGPKYADLQITDLNPKTFVRKYVMDDFQDDINGIKADLEGVRNDLDSSINDFQTATADAPQSPSSANEPAARTVALGSVPVPFDSEAT</sequence>
<keyword evidence="6" id="KW-0811">Translocation</keyword>
<evidence type="ECO:0000256" key="3">
    <source>
        <dbReference type="ARBA" id="ARBA00022692"/>
    </source>
</evidence>
<comment type="subcellular location">
    <subcellularLocation>
        <location evidence="1">Membrane</location>
        <topology evidence="1">Single-pass membrane protein</topology>
    </subcellularLocation>
</comment>
<dbReference type="InterPro" id="IPR003369">
    <property type="entry name" value="TatA/B/E"/>
</dbReference>
<evidence type="ECO:0000256" key="7">
    <source>
        <dbReference type="ARBA" id="ARBA00023136"/>
    </source>
</evidence>
<evidence type="ECO:0000256" key="1">
    <source>
        <dbReference type="ARBA" id="ARBA00004167"/>
    </source>
</evidence>
<protein>
    <submittedName>
        <fullName evidence="8">Translocase</fullName>
    </submittedName>
</protein>
<evidence type="ECO:0000313" key="8">
    <source>
        <dbReference type="EMBL" id="AZZ39867.1"/>
    </source>
</evidence>
<dbReference type="Proteomes" id="UP000285875">
    <property type="component" value="Chromosome"/>
</dbReference>
<dbReference type="EMBL" id="CP025570">
    <property type="protein sequence ID" value="AZZ39867.1"/>
    <property type="molecule type" value="Genomic_DNA"/>
</dbReference>